<protein>
    <submittedName>
        <fullName evidence="1">Uncharacterized protein</fullName>
    </submittedName>
</protein>
<accession>A0A7W8CUF4</accession>
<dbReference type="Proteomes" id="UP000525923">
    <property type="component" value="Unassembled WGS sequence"/>
</dbReference>
<evidence type="ECO:0000313" key="2">
    <source>
        <dbReference type="Proteomes" id="UP000525923"/>
    </source>
</evidence>
<organism evidence="1 2">
    <name type="scientific">Planococcus koreensis</name>
    <dbReference type="NCBI Taxonomy" id="112331"/>
    <lineage>
        <taxon>Bacteria</taxon>
        <taxon>Bacillati</taxon>
        <taxon>Bacillota</taxon>
        <taxon>Bacilli</taxon>
        <taxon>Bacillales</taxon>
        <taxon>Caryophanaceae</taxon>
        <taxon>Planococcus</taxon>
    </lineage>
</organism>
<reference evidence="1 2" key="1">
    <citation type="submission" date="2020-08" db="EMBL/GenBank/DDBJ databases">
        <title>Genomic Encyclopedia of Type Strains, Phase IV (KMG-IV): sequencing the most valuable type-strain genomes for metagenomic binning, comparative biology and taxonomic classification.</title>
        <authorList>
            <person name="Goeker M."/>
        </authorList>
    </citation>
    <scope>NUCLEOTIDE SEQUENCE [LARGE SCALE GENOMIC DNA]</scope>
    <source>
        <strain evidence="1 2">DSM 15895</strain>
    </source>
</reference>
<proteinExistence type="predicted"/>
<keyword evidence="2" id="KW-1185">Reference proteome</keyword>
<dbReference type="RefSeq" id="WP_135501465.1">
    <property type="nucleotide sequence ID" value="NZ_JACHHE010000014.1"/>
</dbReference>
<evidence type="ECO:0000313" key="1">
    <source>
        <dbReference type="EMBL" id="MBB5181857.1"/>
    </source>
</evidence>
<dbReference type="Pfam" id="PF21845">
    <property type="entry name" value="DUF6904"/>
    <property type="match status" value="1"/>
</dbReference>
<sequence>MLTLQNTPNHAGVKISGDYFDLEELNKAIYHVIGDENKYLHYTGSRTRILGICHAIRQAALGERNVETVFNGLTDHAKKQKSFISPDKNIYFSTEVLWPEILYAAVALKDFVRLHREDAAFPDWEPEVHVITHFQSLVLDCLHGQVPEAEYQVIMKTFSDTAPVRDYAVQYIDFLNLKYIDMAKQQRENALSSVAMKIATQDSDYNAFRQQVLAAATPSKKAIHEIQFKADYPEKIDW</sequence>
<comment type="caution">
    <text evidence="1">The sequence shown here is derived from an EMBL/GenBank/DDBJ whole genome shotgun (WGS) entry which is preliminary data.</text>
</comment>
<dbReference type="InterPro" id="IPR054199">
    <property type="entry name" value="DUF6904"/>
</dbReference>
<dbReference type="AlphaFoldDB" id="A0A7W8CUF4"/>
<dbReference type="OrthoDB" id="1999450at2"/>
<dbReference type="EMBL" id="JACHHE010000014">
    <property type="protein sequence ID" value="MBB5181857.1"/>
    <property type="molecule type" value="Genomic_DNA"/>
</dbReference>
<gene>
    <name evidence="1" type="ORF">HNQ44_003332</name>
</gene>
<name>A0A7W8CUF4_9BACL</name>